<dbReference type="Proteomes" id="UP000217994">
    <property type="component" value="Unassembled WGS sequence"/>
</dbReference>
<dbReference type="AlphaFoldDB" id="A0A2A4FBM3"/>
<evidence type="ECO:0000256" key="1">
    <source>
        <dbReference type="SAM" id="Phobius"/>
    </source>
</evidence>
<reference evidence="2 3" key="1">
    <citation type="submission" date="2017-01" db="EMBL/GenBank/DDBJ databases">
        <title>Whole-Genome Shotgun Sequencing of Two beta-Proteobacterial Species in Search of the Bulgecin Biosynthetic Cluster.</title>
        <authorList>
            <person name="Horsman M.E."/>
            <person name="Marous D.R."/>
            <person name="Li R."/>
            <person name="Oliver R.A."/>
            <person name="Byun B."/>
            <person name="Emrich S.J."/>
            <person name="Boggess B."/>
            <person name="Townsend C.A."/>
            <person name="Mobashery S."/>
        </authorList>
    </citation>
    <scope>NUCLEOTIDE SEQUENCE [LARGE SCALE GENOMIC DNA]</scope>
    <source>
        <strain evidence="2 3">ATCC 31433</strain>
    </source>
</reference>
<keyword evidence="1" id="KW-0472">Membrane</keyword>
<evidence type="ECO:0000313" key="3">
    <source>
        <dbReference type="Proteomes" id="UP000217994"/>
    </source>
</evidence>
<protein>
    <submittedName>
        <fullName evidence="2">Uncharacterized protein</fullName>
    </submittedName>
</protein>
<dbReference type="GeneID" id="69003187"/>
<feature type="transmembrane region" description="Helical" evidence="1">
    <location>
        <begin position="91"/>
        <end position="107"/>
    </location>
</feature>
<dbReference type="RefSeq" id="WP_084909867.1">
    <property type="nucleotide sequence ID" value="NZ_CP020738.1"/>
</dbReference>
<feature type="transmembrane region" description="Helical" evidence="1">
    <location>
        <begin position="113"/>
        <end position="130"/>
    </location>
</feature>
<organism evidence="2 3">
    <name type="scientific">Burkholderia ubonensis subsp. mesacidophila</name>
    <dbReference type="NCBI Taxonomy" id="265293"/>
    <lineage>
        <taxon>Bacteria</taxon>
        <taxon>Pseudomonadati</taxon>
        <taxon>Pseudomonadota</taxon>
        <taxon>Betaproteobacteria</taxon>
        <taxon>Burkholderiales</taxon>
        <taxon>Burkholderiaceae</taxon>
        <taxon>Burkholderia</taxon>
        <taxon>Burkholderia cepacia complex</taxon>
    </lineage>
</organism>
<comment type="caution">
    <text evidence="2">The sequence shown here is derived from an EMBL/GenBank/DDBJ whole genome shotgun (WGS) entry which is preliminary data.</text>
</comment>
<sequence length="171" mass="19341">MSDSNRPSRAGRVVRAGLLSFIPGYPIYRALQSLKQTVRTGAQTLSDRTEDLAAQRRDSRVATYSEAMAKRTEDSMPLEAIERLCARHKQFFMTMTCVSIAFVLGSLFGENYFGALIGFLFSMLCVMFALKYEHRLWQMETGRAAPDEPLGSFRQFFSTPGAIRRVLDLHL</sequence>
<dbReference type="EMBL" id="MTZU01000071">
    <property type="protein sequence ID" value="PCE30082.1"/>
    <property type="molecule type" value="Genomic_DNA"/>
</dbReference>
<name>A0A2A4FBM3_9BURK</name>
<keyword evidence="1" id="KW-0812">Transmembrane</keyword>
<keyword evidence="1" id="KW-1133">Transmembrane helix</keyword>
<evidence type="ECO:0000313" key="2">
    <source>
        <dbReference type="EMBL" id="PCE30082.1"/>
    </source>
</evidence>
<gene>
    <name evidence="2" type="ORF">BZL54_23235</name>
</gene>
<proteinExistence type="predicted"/>
<accession>A0A2A4FBM3</accession>